<dbReference type="AlphaFoldDB" id="A0A7K3VWD2"/>
<feature type="region of interest" description="Disordered" evidence="1">
    <location>
        <begin position="476"/>
        <end position="527"/>
    </location>
</feature>
<evidence type="ECO:0000313" key="4">
    <source>
        <dbReference type="Proteomes" id="UP000470246"/>
    </source>
</evidence>
<dbReference type="Pfam" id="PF14333">
    <property type="entry name" value="DUF4389"/>
    <property type="match status" value="2"/>
</dbReference>
<name>A0A7K3VWD2_9ACTN</name>
<gene>
    <name evidence="3" type="ORF">GCU56_00045</name>
</gene>
<dbReference type="RefSeq" id="WP_163479467.1">
    <property type="nucleotide sequence ID" value="NZ_JAAGWF010000001.1"/>
</dbReference>
<feature type="region of interest" description="Disordered" evidence="1">
    <location>
        <begin position="372"/>
        <end position="395"/>
    </location>
</feature>
<dbReference type="InterPro" id="IPR025498">
    <property type="entry name" value="DUF4389"/>
</dbReference>
<evidence type="ECO:0000256" key="1">
    <source>
        <dbReference type="SAM" id="MobiDB-lite"/>
    </source>
</evidence>
<keyword evidence="2" id="KW-0812">Transmembrane</keyword>
<comment type="caution">
    <text evidence="3">The sequence shown here is derived from an EMBL/GenBank/DDBJ whole genome shotgun (WGS) entry which is preliminary data.</text>
</comment>
<evidence type="ECO:0000256" key="2">
    <source>
        <dbReference type="SAM" id="Phobius"/>
    </source>
</evidence>
<dbReference type="Proteomes" id="UP000470246">
    <property type="component" value="Unassembled WGS sequence"/>
</dbReference>
<proteinExistence type="predicted"/>
<feature type="compositionally biased region" description="Pro residues" evidence="1">
    <location>
        <begin position="481"/>
        <end position="505"/>
    </location>
</feature>
<protein>
    <submittedName>
        <fullName evidence="3">DUF4389 domain-containing protein</fullName>
    </submittedName>
</protein>
<feature type="compositionally biased region" description="Pro residues" evidence="1">
    <location>
        <begin position="227"/>
        <end position="236"/>
    </location>
</feature>
<dbReference type="EMBL" id="JAAGWF010000001">
    <property type="protein sequence ID" value="NEK56264.1"/>
    <property type="molecule type" value="Genomic_DNA"/>
</dbReference>
<keyword evidence="2" id="KW-1133">Transmembrane helix</keyword>
<reference evidence="3 4" key="1">
    <citation type="submission" date="2020-02" db="EMBL/GenBank/DDBJ databases">
        <title>Geodermatophilus sabuli CPCC 205279 I12A-02694.</title>
        <authorList>
            <person name="Jiang Z."/>
        </authorList>
    </citation>
    <scope>NUCLEOTIDE SEQUENCE [LARGE SCALE GENOMIC DNA]</scope>
    <source>
        <strain evidence="3 4">I12A-02694</strain>
    </source>
</reference>
<sequence length="527" mass="55140">MTDQPTPYPVRVDASLDAPLSRWLWLVKWILLLPHYVVLAVLWVVFVVLTVVAWFAILVTGRYPRALFDVNLGVLRWSWRVHYYGYGALGTDRYPPFTLADVPDYPARLDVPHPERLSRGLVLVKSWLLALPHLLIVGLFVGGGLWAGTSAATEDGAWDNGWGAGGLVALLVLIAGIVLLFSGRYPHPVYDFVLGMDRWVLRVAAYVALMTDRYPPFRLDLGGADPAPSPSGPIAPAPAGGQVASWGTPAPPPQRWGAGRVVALVVGALLLITSTGLLVGGGALAWADTTQREDGYLSTPTDDLSTDGYALAVEDISLDTVGDEWVIDEVLGDARLQATAADPSDSVFIGVAPAADAARYLDGVAYREIDDLGPDGGLDEGRDDPGGAPAGAPGDEDFWVAQAEGSGTQVLEWRPADGDWTAVVMRSDAAGGVDVDARAGVTAPGLPWLWGGLLVAGGILLVVGALLVGLAVRPARSGPAPAVPAQPVPPPAPSAGPPAWPPAPRSAPETDQPIGTPAPGVGRPPEG</sequence>
<feature type="transmembrane region" description="Helical" evidence="2">
    <location>
        <begin position="261"/>
        <end position="287"/>
    </location>
</feature>
<feature type="region of interest" description="Disordered" evidence="1">
    <location>
        <begin position="225"/>
        <end position="250"/>
    </location>
</feature>
<feature type="transmembrane region" description="Helical" evidence="2">
    <location>
        <begin position="126"/>
        <end position="149"/>
    </location>
</feature>
<feature type="transmembrane region" description="Helical" evidence="2">
    <location>
        <begin position="448"/>
        <end position="472"/>
    </location>
</feature>
<keyword evidence="2" id="KW-0472">Membrane</keyword>
<organism evidence="3 4">
    <name type="scientific">Geodermatophilus sabuli</name>
    <dbReference type="NCBI Taxonomy" id="1564158"/>
    <lineage>
        <taxon>Bacteria</taxon>
        <taxon>Bacillati</taxon>
        <taxon>Actinomycetota</taxon>
        <taxon>Actinomycetes</taxon>
        <taxon>Geodermatophilales</taxon>
        <taxon>Geodermatophilaceae</taxon>
        <taxon>Geodermatophilus</taxon>
    </lineage>
</organism>
<feature type="transmembrane region" description="Helical" evidence="2">
    <location>
        <begin position="33"/>
        <end position="59"/>
    </location>
</feature>
<accession>A0A7K3VWD2</accession>
<evidence type="ECO:0000313" key="3">
    <source>
        <dbReference type="EMBL" id="NEK56264.1"/>
    </source>
</evidence>
<feature type="transmembrane region" description="Helical" evidence="2">
    <location>
        <begin position="161"/>
        <end position="181"/>
    </location>
</feature>
<keyword evidence="4" id="KW-1185">Reference proteome</keyword>